<dbReference type="RefSeq" id="XP_044721305.1">
    <property type="nucleotide sequence ID" value="XM_044862691.1"/>
</dbReference>
<dbReference type="Gene3D" id="3.90.25.70">
    <property type="match status" value="1"/>
</dbReference>
<dbReference type="PANTHER" id="PTHR10982">
    <property type="entry name" value="MALONYL COA-ACYL CARRIER PROTEIN TRANSACYLASE"/>
    <property type="match status" value="1"/>
</dbReference>
<dbReference type="Gene3D" id="3.40.50.720">
    <property type="entry name" value="NAD(P)-binding Rossmann-like Domain"/>
    <property type="match status" value="2"/>
</dbReference>
<feature type="active site" description="For beta-ketoacyl synthase activity" evidence="7">
    <location>
        <position position="1178"/>
    </location>
</feature>
<dbReference type="GO" id="GO:0008897">
    <property type="term" value="F:holo-[acyl-carrier-protein] synthase activity"/>
    <property type="evidence" value="ECO:0007669"/>
    <property type="project" value="InterPro"/>
</dbReference>
<name>A0A9P8N320_9HYPO</name>
<dbReference type="InterPro" id="IPR016039">
    <property type="entry name" value="Thiolase-like"/>
</dbReference>
<dbReference type="EMBL" id="JAIZPD010000004">
    <property type="protein sequence ID" value="KAH0963792.1"/>
    <property type="molecule type" value="Genomic_DNA"/>
</dbReference>
<evidence type="ECO:0000256" key="7">
    <source>
        <dbReference type="PIRSR" id="PIRSR000454-1"/>
    </source>
</evidence>
<dbReference type="InterPro" id="IPR014030">
    <property type="entry name" value="Ketoacyl_synth_N"/>
</dbReference>
<evidence type="ECO:0000256" key="8">
    <source>
        <dbReference type="PIRSR" id="PIRSR000454-4"/>
    </source>
</evidence>
<dbReference type="InterPro" id="IPR016035">
    <property type="entry name" value="Acyl_Trfase/lysoPLipase"/>
</dbReference>
<dbReference type="GO" id="GO:0004312">
    <property type="term" value="F:fatty acid synthase activity"/>
    <property type="evidence" value="ECO:0007669"/>
    <property type="project" value="InterPro"/>
</dbReference>
<evidence type="ECO:0000256" key="1">
    <source>
        <dbReference type="ARBA" id="ARBA00007485"/>
    </source>
</evidence>
<organism evidence="11 12">
    <name type="scientific">Hirsutella rhossiliensis</name>
    <dbReference type="NCBI Taxonomy" id="111463"/>
    <lineage>
        <taxon>Eukaryota</taxon>
        <taxon>Fungi</taxon>
        <taxon>Dikarya</taxon>
        <taxon>Ascomycota</taxon>
        <taxon>Pezizomycotina</taxon>
        <taxon>Sordariomycetes</taxon>
        <taxon>Hypocreomycetidae</taxon>
        <taxon>Hypocreales</taxon>
        <taxon>Ophiocordycipitaceae</taxon>
        <taxon>Hirsutella</taxon>
    </lineage>
</organism>
<dbReference type="InterPro" id="IPR041550">
    <property type="entry name" value="FASI_helical"/>
</dbReference>
<comment type="similarity">
    <text evidence="1 6">Belongs to the thiolase-like superfamily. Fungal fatty acid synthetase subunit alpha family.</text>
</comment>
<reference evidence="11" key="1">
    <citation type="submission" date="2021-09" db="EMBL/GenBank/DDBJ databases">
        <title>A high-quality genome of the endoparasitic fungus Hirsutella rhossiliensis with a comparison of Hirsutella genomes reveals transposable elements contributing to genome size variation.</title>
        <authorList>
            <person name="Lin R."/>
            <person name="Jiao Y."/>
            <person name="Sun X."/>
            <person name="Ling J."/>
            <person name="Xie B."/>
            <person name="Cheng X."/>
        </authorList>
    </citation>
    <scope>NUCLEOTIDE SEQUENCE</scope>
    <source>
        <strain evidence="11">HR02</strain>
    </source>
</reference>
<dbReference type="GO" id="GO:0004316">
    <property type="term" value="F:3-oxoacyl-[acyl-carrier-protein] reductase (NADPH) activity"/>
    <property type="evidence" value="ECO:0007669"/>
    <property type="project" value="InterPro"/>
</dbReference>
<dbReference type="SUPFAM" id="SSF53901">
    <property type="entry name" value="Thiolase-like"/>
    <property type="match status" value="2"/>
</dbReference>
<keyword evidence="4" id="KW-0597">Phosphoprotein</keyword>
<dbReference type="GO" id="GO:0005835">
    <property type="term" value="C:fatty acid synthase complex"/>
    <property type="evidence" value="ECO:0007669"/>
    <property type="project" value="InterPro"/>
</dbReference>
<keyword evidence="3 6" id="KW-0596">Phosphopantetheine</keyword>
<feature type="modified residue" description="O-(pantetheine 4'-phosphoryl)serine" evidence="8">
    <location>
        <position position="185"/>
    </location>
</feature>
<dbReference type="SUPFAM" id="SSF51735">
    <property type="entry name" value="NAD(P)-binding Rossmann-fold domains"/>
    <property type="match status" value="1"/>
</dbReference>
<dbReference type="InterPro" id="IPR047224">
    <property type="entry name" value="FAS_alpha_su_C"/>
</dbReference>
<keyword evidence="5 6" id="KW-0808">Transferase</keyword>
<dbReference type="Pfam" id="PF18325">
    <property type="entry name" value="Fas_alpha_ACP"/>
    <property type="match status" value="1"/>
</dbReference>
<dbReference type="Proteomes" id="UP000824596">
    <property type="component" value="Unassembled WGS sequence"/>
</dbReference>
<dbReference type="InterPro" id="IPR040899">
    <property type="entry name" value="Fas_alpha_ACP"/>
</dbReference>
<evidence type="ECO:0000256" key="9">
    <source>
        <dbReference type="SAM" id="MobiDB-lite"/>
    </source>
</evidence>
<proteinExistence type="inferred from homology"/>
<dbReference type="InterPro" id="IPR020841">
    <property type="entry name" value="PKS_Beta-ketoAc_synthase_dom"/>
</dbReference>
<dbReference type="PIRSF" id="PIRSF000454">
    <property type="entry name" value="FAS_yeast_alpha"/>
    <property type="match status" value="1"/>
</dbReference>
<dbReference type="Gene3D" id="6.10.140.1410">
    <property type="match status" value="1"/>
</dbReference>
<feature type="compositionally biased region" description="Basic and acidic residues" evidence="9">
    <location>
        <begin position="1228"/>
        <end position="1237"/>
    </location>
</feature>
<evidence type="ECO:0000259" key="10">
    <source>
        <dbReference type="PROSITE" id="PS52004"/>
    </source>
</evidence>
<evidence type="ECO:0000256" key="2">
    <source>
        <dbReference type="ARBA" id="ARBA00013191"/>
    </source>
</evidence>
<evidence type="ECO:0000256" key="6">
    <source>
        <dbReference type="PIRNR" id="PIRNR000454"/>
    </source>
</evidence>
<dbReference type="CDD" id="cd00828">
    <property type="entry name" value="elong_cond_enzymes"/>
    <property type="match status" value="1"/>
</dbReference>
<comment type="caution">
    <text evidence="11">The sequence shown here is derived from an EMBL/GenBank/DDBJ whole genome shotgun (WGS) entry which is preliminary data.</text>
</comment>
<dbReference type="PANTHER" id="PTHR10982:SF21">
    <property type="entry name" value="FATTY ACID SYNTHASE SUBUNIT BETA"/>
    <property type="match status" value="1"/>
</dbReference>
<gene>
    <name evidence="11" type="ORF">HRG_04220</name>
</gene>
<dbReference type="EC" id="2.3.1.41" evidence="2"/>
<dbReference type="Gene3D" id="3.40.47.10">
    <property type="match status" value="1"/>
</dbReference>
<dbReference type="InterPro" id="IPR050830">
    <property type="entry name" value="Fungal_FAS"/>
</dbReference>
<dbReference type="Gene3D" id="6.10.250.1930">
    <property type="match status" value="1"/>
</dbReference>
<dbReference type="InterPro" id="IPR036291">
    <property type="entry name" value="NAD(P)-bd_dom_sf"/>
</dbReference>
<dbReference type="PROSITE" id="PS52004">
    <property type="entry name" value="KS3_2"/>
    <property type="match status" value="1"/>
</dbReference>
<dbReference type="Gene3D" id="3.30.70.2490">
    <property type="match status" value="1"/>
</dbReference>
<keyword evidence="12" id="KW-1185">Reference proteome</keyword>
<feature type="region of interest" description="Disordered" evidence="9">
    <location>
        <begin position="1226"/>
        <end position="1248"/>
    </location>
</feature>
<feature type="domain" description="Ketosynthase family 3 (KS3)" evidence="10">
    <location>
        <begin position="1004"/>
        <end position="1532"/>
    </location>
</feature>
<dbReference type="Pfam" id="PF00109">
    <property type="entry name" value="ketoacyl-synt"/>
    <property type="match status" value="1"/>
</dbReference>
<dbReference type="GO" id="GO:0004315">
    <property type="term" value="F:3-oxoacyl-[acyl-carrier-protein] synthase activity"/>
    <property type="evidence" value="ECO:0007669"/>
    <property type="project" value="UniProtKB-EC"/>
</dbReference>
<evidence type="ECO:0000256" key="3">
    <source>
        <dbReference type="ARBA" id="ARBA00022450"/>
    </source>
</evidence>
<accession>A0A9P8N320</accession>
<evidence type="ECO:0000256" key="4">
    <source>
        <dbReference type="ARBA" id="ARBA00022553"/>
    </source>
</evidence>
<dbReference type="InterPro" id="IPR014031">
    <property type="entry name" value="Ketoacyl_synth_C"/>
</dbReference>
<dbReference type="Pfam" id="PF02801">
    <property type="entry name" value="Ketoacyl-synt_C"/>
    <property type="match status" value="1"/>
</dbReference>
<protein>
    <recommendedName>
        <fullName evidence="2">beta-ketoacyl-[acyl-carrier-protein] synthase I</fullName>
        <ecNumber evidence="2">2.3.1.41</ecNumber>
    </recommendedName>
</protein>
<dbReference type="FunFam" id="3.90.25.70:FF:000001">
    <property type="entry name" value="Fatty acid synthase subunit alpha"/>
    <property type="match status" value="1"/>
</dbReference>
<sequence>MRLHQATSDADVPSRRDDQVARTLLIELLAHQFCFPVQWIDTQHLILGSRPTERIVEMGPGNTLVNMAKRTIAREYAPRDTAQNVSRQLLSFQHNLDKICYDQKLESPEIEPTTVAATPAPADPVAAAPLQSSAAPLFAAAPVEIQDKPASAIEVASTIICVGLKKPLDGIDLAKSIKALSGGRSTVQNEIIGDLAAEFGAIPEAAEDMPIDQLCSILQETFLGKLGAKSLSLIDKMMSQKSPGTFQDAGIRKHLRQRWGFGPGRQDTILLWAVTSQPQSRLQNEDDTKAFVNGIVHRYTNKTGLVLPDVSGSTAPAAAQVTVSAEALEFLEDRHKTVLEEQLGLYAKLLGLDLHAPEAAHAALGQRISELQGRLDEWNAEHGEAYASGLQAIFTPLKARVYDSWWNWAMQDLLELVSMAASAHTGDPDPAFDRLRRNVLQKTHPRLLSTMRHCAATTLNNSVAKVLRELLPECEASMDKKPVVYRGIQSMAPVTIVERSGKVVYSERPRSTPRGALDNDDQLLRLGRKSIHGWDYSHGLSSVLHRVLAGARTTGISLCECNVLVTGAGAGSIGCELVSKLLAAGAHVVVTSSSYSPKVTRFYQSLFAEHGSKGSKLVLVPFNQGSVRDIEALLQYIYDQDGLGMDLDYVVPFAAISENGRALDNIDSRSELAHRIMLTNTIRLMGKIKQQKQARGITMRPAQVILPLSPNHGTFGSDGLYAESKLGLEALFEKFHSEDWAEYLLVCGALIGWTRGTALMCDNDMVSEGIEEMGVRTYTQDEMALHVMALMDPAIVTLCTDEPLLADLSGGMARVADLKHVTMGIRDSINQLSEERRATTQEAEFVGCRMNLEAQLEPQADLELKFPGLPDWNTDIMPLAGQLQGMVDLDRVVVVTGFGEVGPWGNSRIRWDMELNGSLSLESCIELAWTMGLIKSHSGTIDGQAYSGWIDKETGKPIPDRAIRDKYESHMLKHSGIRYAEPKQNSPSWKGLEALHEVEISRDHDPVEVSNETAIQLKAAHGDNLHIEATQDTGRSRIVLKKGAKIMIPKLLNTQHTVAGQVPLGWNPSTYGIPEDIIAQVDPVTLYALVAAAEAFLTAGISDPYELYDYLHMSDVANCVGSGFGGISSMRNMFKERFRDRPAASDTLAESFISSGSAWINMLLLSAAGANKTPVGACATALESLDTAFDLIQAGKAKVCLVGGFDDMLKEISNEFANLRATVDADEDAARGREPAEMSRPATSTRDGFVESEGAGVQIVTSASVALQMGLPIHCVVALTRTAMDKAGRSIPAPGRGLIGAAAQKQAKYDSPLMSMAYRRRALRLRMQQAAEMRELHLSYMDDDIAQLKRQGYVFDDGEYRQQRLASIENDAKRDHKESLNLYGNQFWYHDSRISPIRGALAVWGLTVDDIDVVSFHGTSTKANERNEAAVINEQFKHLGRKKGNVVPVVCQKSLTGHPKGAAGAWMLDGCMQLMHDERIPGNRNADNIEAALQEYDYLVFPNKPINKTEIRAFMTQSFGFGQKGALAIGVNPKYLYATMQQHEFAAYRQKLGLRQRRATRDFQKRLFNNSVFQAKEKTPYAAGEAVRTLLDPEARFVS</sequence>
<dbReference type="GO" id="GO:0044550">
    <property type="term" value="P:secondary metabolite biosynthetic process"/>
    <property type="evidence" value="ECO:0007669"/>
    <property type="project" value="UniProtKB-ARBA"/>
</dbReference>
<dbReference type="InterPro" id="IPR026025">
    <property type="entry name" value="FAS_alpha_yeast"/>
</dbReference>
<evidence type="ECO:0000313" key="12">
    <source>
        <dbReference type="Proteomes" id="UP000824596"/>
    </source>
</evidence>
<dbReference type="GeneID" id="68353349"/>
<dbReference type="Pfam" id="PF18314">
    <property type="entry name" value="FAS_I_H"/>
    <property type="match status" value="1"/>
</dbReference>
<evidence type="ECO:0000313" key="11">
    <source>
        <dbReference type="EMBL" id="KAH0963792.1"/>
    </source>
</evidence>
<dbReference type="GO" id="GO:0042759">
    <property type="term" value="P:long-chain fatty acid biosynthetic process"/>
    <property type="evidence" value="ECO:0007669"/>
    <property type="project" value="UniProtKB-UniRule"/>
</dbReference>
<evidence type="ECO:0000256" key="5">
    <source>
        <dbReference type="ARBA" id="ARBA00022679"/>
    </source>
</evidence>
<dbReference type="CDD" id="cd08950">
    <property type="entry name" value="KR_fFAS_SDR_c_like"/>
    <property type="match status" value="1"/>
</dbReference>
<dbReference type="OrthoDB" id="4251012at2759"/>
<dbReference type="SUPFAM" id="SSF52151">
    <property type="entry name" value="FabD/lysophospholipase-like"/>
    <property type="match status" value="1"/>
</dbReference>